<sequence length="807" mass="92558">MFALLKEGSKNTKGLHHPWQRTIKDVHINDIQTAHNCINNPHYPKKGENIPNKENRVAFTIIGDRVNKNFIHCVNLVKGLTTVEWPKVWNDLKLQHGGIAYCLQTPVAVMLNDKFLGGETELKEILEARYDYHLSLDYYREGIDNFVNYVRSSGLYADIVPYTCENFLRLCESKRGGYAGTPVHRIVKDAWIQCGGFGLKSTDLDCENFIIPHDRRGVLCMANEERHVDCSTQFFVLLQPATWMAHKYVAFGQLIDGESTLKAIETVPTFYESPTVSIQIEKAGVLNLECHGIRVSKSTNEYIQGHIEDLIALGDLLLEELIEKVFLELELKRVIQLEMENGEAEQSVEVNEEDSDRIRATERFLRKKEDLEKLQKSQTYTSRASSAVSDVNKINNDFDVDEYEPEEYSYQHVSIAGTAQNSVVVKPEKPFYIPLTDVPYPGEKDSTFDLKKLLRGDYCLESDLLSVKRKKFIGQHISYISDIYRCDDQSDNVSLESLSSADEQEIRRYLKLNVDRVSFAGSVIRNIARGIAKVNIFEDSRKSELITDEELRRFRKVSICSNTLKTKEPSKIKRRQTGFVRPEDLEKIYLISQANSRAIEVEDEESVTSITGARKVRIVESAKKVTVLTQNLKIQRKPTGYVQQTDSDTQVRRQSALSRLYDNMPDYMDIDEEGPTLRDYRSPSIKVVDKNYMLTQSAPMSRKQFSEEDLSKEHHLRQSITIEDSSIEQVFNLQHNKKFARKVSSDYVKTIDQIEHKLESSIRSVEFARTRPSMSVSEYQQKNMKHLATIKKTKASSSKYPSGKLNN</sequence>
<proteinExistence type="predicted"/>
<dbReference type="OrthoDB" id="408413at2759"/>
<dbReference type="PANTHER" id="PTHR11071:SF561">
    <property type="entry name" value="PEPTIDYL-PROLYL CIS-TRANS ISOMERASE D-RELATED"/>
    <property type="match status" value="1"/>
</dbReference>
<dbReference type="PRINTS" id="PR00153">
    <property type="entry name" value="CSAPPISMRASE"/>
</dbReference>
<dbReference type="SUPFAM" id="SSF50891">
    <property type="entry name" value="Cyclophilin-like"/>
    <property type="match status" value="1"/>
</dbReference>
<dbReference type="InterPro" id="IPR002130">
    <property type="entry name" value="Cyclophilin-type_PPIase_dom"/>
</dbReference>
<dbReference type="GO" id="GO:0005737">
    <property type="term" value="C:cytoplasm"/>
    <property type="evidence" value="ECO:0007669"/>
    <property type="project" value="TreeGrafter"/>
</dbReference>
<dbReference type="PROSITE" id="PS50072">
    <property type="entry name" value="CSA_PPIASE_2"/>
    <property type="match status" value="1"/>
</dbReference>
<protein>
    <submittedName>
        <fullName evidence="2">Jg8800 protein</fullName>
    </submittedName>
</protein>
<dbReference type="PANTHER" id="PTHR11071">
    <property type="entry name" value="PEPTIDYL-PROLYL CIS-TRANS ISOMERASE"/>
    <property type="match status" value="1"/>
</dbReference>
<name>A0A8S4S684_9NEOP</name>
<comment type="caution">
    <text evidence="2">The sequence shown here is derived from an EMBL/GenBank/DDBJ whole genome shotgun (WGS) entry which is preliminary data.</text>
</comment>
<dbReference type="Gene3D" id="2.40.100.10">
    <property type="entry name" value="Cyclophilin-like"/>
    <property type="match status" value="1"/>
</dbReference>
<organism evidence="2 3">
    <name type="scientific">Pararge aegeria aegeria</name>
    <dbReference type="NCBI Taxonomy" id="348720"/>
    <lineage>
        <taxon>Eukaryota</taxon>
        <taxon>Metazoa</taxon>
        <taxon>Ecdysozoa</taxon>
        <taxon>Arthropoda</taxon>
        <taxon>Hexapoda</taxon>
        <taxon>Insecta</taxon>
        <taxon>Pterygota</taxon>
        <taxon>Neoptera</taxon>
        <taxon>Endopterygota</taxon>
        <taxon>Lepidoptera</taxon>
        <taxon>Glossata</taxon>
        <taxon>Ditrysia</taxon>
        <taxon>Papilionoidea</taxon>
        <taxon>Nymphalidae</taxon>
        <taxon>Satyrinae</taxon>
        <taxon>Satyrini</taxon>
        <taxon>Parargina</taxon>
        <taxon>Pararge</taxon>
    </lineage>
</organism>
<evidence type="ECO:0000259" key="1">
    <source>
        <dbReference type="PROSITE" id="PS50072"/>
    </source>
</evidence>
<evidence type="ECO:0000313" key="2">
    <source>
        <dbReference type="EMBL" id="CAH2246735.1"/>
    </source>
</evidence>
<gene>
    <name evidence="2" type="primary">jg8800</name>
    <name evidence="2" type="ORF">PAEG_LOCUS21414</name>
</gene>
<evidence type="ECO:0000313" key="3">
    <source>
        <dbReference type="Proteomes" id="UP000838756"/>
    </source>
</evidence>
<dbReference type="EMBL" id="CAKXAJ010025940">
    <property type="protein sequence ID" value="CAH2246735.1"/>
    <property type="molecule type" value="Genomic_DNA"/>
</dbReference>
<accession>A0A8S4S684</accession>
<reference evidence="2" key="1">
    <citation type="submission" date="2022-03" db="EMBL/GenBank/DDBJ databases">
        <authorList>
            <person name="Lindestad O."/>
        </authorList>
    </citation>
    <scope>NUCLEOTIDE SEQUENCE</scope>
</reference>
<dbReference type="InterPro" id="IPR029000">
    <property type="entry name" value="Cyclophilin-like_dom_sf"/>
</dbReference>
<dbReference type="CDD" id="cd00317">
    <property type="entry name" value="cyclophilin"/>
    <property type="match status" value="1"/>
</dbReference>
<feature type="domain" description="PPIase cyclophilin-type" evidence="1">
    <location>
        <begin position="155"/>
        <end position="285"/>
    </location>
</feature>
<keyword evidence="3" id="KW-1185">Reference proteome</keyword>
<dbReference type="Proteomes" id="UP000838756">
    <property type="component" value="Unassembled WGS sequence"/>
</dbReference>
<dbReference type="GO" id="GO:0003755">
    <property type="term" value="F:peptidyl-prolyl cis-trans isomerase activity"/>
    <property type="evidence" value="ECO:0007669"/>
    <property type="project" value="InterPro"/>
</dbReference>
<dbReference type="Pfam" id="PF00160">
    <property type="entry name" value="Pro_isomerase"/>
    <property type="match status" value="1"/>
</dbReference>
<dbReference type="AlphaFoldDB" id="A0A8S4S684"/>